<dbReference type="EMBL" id="MK500327">
    <property type="protein sequence ID" value="QBK85461.1"/>
    <property type="molecule type" value="Genomic_DNA"/>
</dbReference>
<accession>A0A481YQH5</accession>
<reference evidence="2" key="1">
    <citation type="journal article" date="2019" name="MBio">
        <title>Virus Genomes from Deep Sea Sediments Expand the Ocean Megavirome and Support Independent Origins of Viral Gigantism.</title>
        <authorList>
            <person name="Backstrom D."/>
            <person name="Yutin N."/>
            <person name="Jorgensen S.L."/>
            <person name="Dharamshi J."/>
            <person name="Homa F."/>
            <person name="Zaremba-Niedwiedzka K."/>
            <person name="Spang A."/>
            <person name="Wolf Y.I."/>
            <person name="Koonin E.V."/>
            <person name="Ettema T.J."/>
        </authorList>
    </citation>
    <scope>NUCLEOTIDE SEQUENCE</scope>
</reference>
<feature type="compositionally biased region" description="Basic residues" evidence="1">
    <location>
        <begin position="1"/>
        <end position="10"/>
    </location>
</feature>
<proteinExistence type="predicted"/>
<organism evidence="2">
    <name type="scientific">Marseillevirus LCMAC101</name>
    <dbReference type="NCBI Taxonomy" id="2506602"/>
    <lineage>
        <taxon>Viruses</taxon>
        <taxon>Varidnaviria</taxon>
        <taxon>Bamfordvirae</taxon>
        <taxon>Nucleocytoviricota</taxon>
        <taxon>Megaviricetes</taxon>
        <taxon>Pimascovirales</taxon>
        <taxon>Pimascovirales incertae sedis</taxon>
        <taxon>Marseilleviridae</taxon>
    </lineage>
</organism>
<sequence>MPRRKSKTQKKSSECSSVHKESSTISFISDAIPGMVDSIMAKVEDVSKDPETAQTKLERDVNTIKKDVESIKFDVVEILRQLPSERKSPGSLGDVLNNIFSGRMEATDEGISFGDAAFRRAPGNATVFHGVPGFSKQNTTIRKVEVCSESESESESDYDVFECGDIDDIE</sequence>
<feature type="compositionally biased region" description="Basic and acidic residues" evidence="1">
    <location>
        <begin position="11"/>
        <end position="22"/>
    </location>
</feature>
<gene>
    <name evidence="2" type="ORF">LCMAC101_00480</name>
</gene>
<protein>
    <submittedName>
        <fullName evidence="2">Uncharacterized protein</fullName>
    </submittedName>
</protein>
<name>A0A481YQH5_9VIRU</name>
<evidence type="ECO:0000313" key="2">
    <source>
        <dbReference type="EMBL" id="QBK85461.1"/>
    </source>
</evidence>
<evidence type="ECO:0000256" key="1">
    <source>
        <dbReference type="SAM" id="MobiDB-lite"/>
    </source>
</evidence>
<feature type="region of interest" description="Disordered" evidence="1">
    <location>
        <begin position="1"/>
        <end position="22"/>
    </location>
</feature>